<dbReference type="EMBL" id="JASHIE010000001">
    <property type="protein sequence ID" value="MDI9873206.1"/>
    <property type="molecule type" value="Genomic_DNA"/>
</dbReference>
<dbReference type="CDD" id="cd00063">
    <property type="entry name" value="FN3"/>
    <property type="match status" value="1"/>
</dbReference>
<dbReference type="Gene3D" id="2.60.40.10">
    <property type="entry name" value="Immunoglobulins"/>
    <property type="match status" value="1"/>
</dbReference>
<dbReference type="InterPro" id="IPR013783">
    <property type="entry name" value="Ig-like_fold"/>
</dbReference>
<gene>
    <name evidence="2" type="ORF">QM481_01620</name>
</gene>
<proteinExistence type="predicted"/>
<name>A0ABT6YXY4_9BACT</name>
<protein>
    <submittedName>
        <fullName evidence="2">Fibronectin type III domain-containing protein</fullName>
    </submittedName>
</protein>
<organism evidence="2 3">
    <name type="scientific">Flectobacillus rivi</name>
    <dbReference type="NCBI Taxonomy" id="2984209"/>
    <lineage>
        <taxon>Bacteria</taxon>
        <taxon>Pseudomonadati</taxon>
        <taxon>Bacteroidota</taxon>
        <taxon>Cytophagia</taxon>
        <taxon>Cytophagales</taxon>
        <taxon>Flectobacillaceae</taxon>
        <taxon>Flectobacillus</taxon>
    </lineage>
</organism>
<evidence type="ECO:0000259" key="1">
    <source>
        <dbReference type="PROSITE" id="PS50853"/>
    </source>
</evidence>
<dbReference type="Pfam" id="PF00041">
    <property type="entry name" value="fn3"/>
    <property type="match status" value="1"/>
</dbReference>
<keyword evidence="3" id="KW-1185">Reference proteome</keyword>
<dbReference type="InterPro" id="IPR023346">
    <property type="entry name" value="Lysozyme-like_dom_sf"/>
</dbReference>
<dbReference type="Proteomes" id="UP001225761">
    <property type="component" value="Unassembled WGS sequence"/>
</dbReference>
<dbReference type="InterPro" id="IPR003961">
    <property type="entry name" value="FN3_dom"/>
</dbReference>
<dbReference type="InterPro" id="IPR036116">
    <property type="entry name" value="FN3_sf"/>
</dbReference>
<feature type="domain" description="Fibronectin type-III" evidence="1">
    <location>
        <begin position="300"/>
        <end position="388"/>
    </location>
</feature>
<dbReference type="RefSeq" id="WP_283380402.1">
    <property type="nucleotide sequence ID" value="NZ_JASHIE010000001.1"/>
</dbReference>
<evidence type="ECO:0000313" key="3">
    <source>
        <dbReference type="Proteomes" id="UP001225761"/>
    </source>
</evidence>
<reference evidence="2 3" key="1">
    <citation type="submission" date="2023-05" db="EMBL/GenBank/DDBJ databases">
        <title>Novel species of genus Flectobacillus isolated from stream in China.</title>
        <authorList>
            <person name="Lu H."/>
        </authorList>
    </citation>
    <scope>NUCLEOTIDE SEQUENCE [LARGE SCALE GENOMIC DNA]</scope>
    <source>
        <strain evidence="2 3">LFS242W</strain>
    </source>
</reference>
<dbReference type="Gene3D" id="1.10.530.10">
    <property type="match status" value="1"/>
</dbReference>
<dbReference type="PROSITE" id="PS50853">
    <property type="entry name" value="FN3"/>
    <property type="match status" value="1"/>
</dbReference>
<sequence length="1160" mass="129558">MKHLSKILLLCWVLLISSLKIIAQNYPVQCTPIVSPPYSLSWTDYATSTEKFKVYLLLKDLEKPSVEVTIRIRLKGLGVVLENIPDFVSTKPIVLQPGIPQILSGAQLSDNFSADNLVAQGITIEELYQGTNLPAGFYQWEVTAYWPDQRQVSNTGVTLMTVFRAQPPTITYPVNNAILPNTGFQSINFTWVSNSYYSVNTAQGTLYRLRLYEIPEEDEDTDPNVVVNAGILPVFMTEVLATNYLYSSSDPVLTPGKRYALQVQAMDVNGYDQFENNGFSQVVAFTYGTQGQLATQRCLRPQEVSIEPVGDAGVVVSWTNPNAEVLDYTLSYRKTTDDQWIEKQTSESSYTLLQLPASSYEFKVLARCSYVSKSSFSQPQGYIIAQEPIDSTMQINPPSNTIDEDTDYTSETYTVSDNNPSQQYPSAVYQAETPSSTTIDILNKPIRIVYETSSLPDSLKKSLPSGGALPQLSSNATVEELKTALNTSKIDCASYLAGYTCGQHDAPSVPSGDIIQVKTGDEIAINSIAFEVVDLDGSGNGKGIVKVPMFNNAKLGVDFKNIKVAKGGCVVAGQAELSHIDVALLSEEQRRKLAEIYAAYNLALTVADSLAPEISETINNIGEFIQKLKNDVSNYVGGIQDAKKMKANFKFAEKYAETLLKDPTLPDSTRQKLSNAYQTALETKDFFCNGTDCNTTSKDGKGPNLIEELITPLCEQNKAKLLALNEALEGALDVVIENDNNQIEIDKTTDNLTLSICEEKIEKDKIYIRTNDKCKLSALLITKPEVTNVDIAVEIKGSNKESIKKTFNIKTNESQDLQLESMFEGKYTISYKKDSKIITKSFYFRNKKYDFACTICGRDLTITDENFSIFFPNSKIYRENPEVLEYFNDALKKAQFNTCYRHAHFFSQCFVESAGFNASAEGSKYGIDNLLETFNRNANIDGPKDHWYKQTFWDDKDYLNYVLMRVYETVAIGEQGTKIPKSNGYRTFKFFKSISDTVRVVVAYDNMPKKGTYKSVSFTKDKQKINKQNVMNVAYANKLGNGDSKSGDGYRYRGRGAIQITGKSVYYGVGSKCNELFGTNYDFTSNPDIVTEPITTVQSAVAYFIWKGKDIGKNILEIMDKDNSFNVTKVVNSAGLEKETRNRKYKDFLSSIYFDCKPKK</sequence>
<comment type="caution">
    <text evidence="2">The sequence shown here is derived from an EMBL/GenBank/DDBJ whole genome shotgun (WGS) entry which is preliminary data.</text>
</comment>
<dbReference type="SUPFAM" id="SSF53955">
    <property type="entry name" value="Lysozyme-like"/>
    <property type="match status" value="1"/>
</dbReference>
<dbReference type="SUPFAM" id="SSF49265">
    <property type="entry name" value="Fibronectin type III"/>
    <property type="match status" value="1"/>
</dbReference>
<evidence type="ECO:0000313" key="2">
    <source>
        <dbReference type="EMBL" id="MDI9873206.1"/>
    </source>
</evidence>
<accession>A0ABT6YXY4</accession>